<keyword evidence="1" id="KW-0805">Transcription regulation</keyword>
<dbReference type="InterPro" id="IPR036388">
    <property type="entry name" value="WH-like_DNA-bd_sf"/>
</dbReference>
<keyword evidence="2" id="KW-0238">DNA-binding</keyword>
<proteinExistence type="predicted"/>
<evidence type="ECO:0000313" key="6">
    <source>
        <dbReference type="Proteomes" id="UP000253314"/>
    </source>
</evidence>
<dbReference type="OrthoDB" id="1904211at2"/>
<organism evidence="5 6">
    <name type="scientific">Bacillus taeanensis</name>
    <dbReference type="NCBI Taxonomy" id="273032"/>
    <lineage>
        <taxon>Bacteria</taxon>
        <taxon>Bacillati</taxon>
        <taxon>Bacillota</taxon>
        <taxon>Bacilli</taxon>
        <taxon>Bacillales</taxon>
        <taxon>Bacillaceae</taxon>
        <taxon>Bacillus</taxon>
    </lineage>
</organism>
<dbReference type="SMART" id="SM00347">
    <property type="entry name" value="HTH_MARR"/>
    <property type="match status" value="1"/>
</dbReference>
<dbReference type="EMBL" id="QOCW01000006">
    <property type="protein sequence ID" value="RBW70080.1"/>
    <property type="molecule type" value="Genomic_DNA"/>
</dbReference>
<dbReference type="Pfam" id="PF12802">
    <property type="entry name" value="MarR_2"/>
    <property type="match status" value="1"/>
</dbReference>
<dbReference type="InterPro" id="IPR036390">
    <property type="entry name" value="WH_DNA-bd_sf"/>
</dbReference>
<dbReference type="InterPro" id="IPR011991">
    <property type="entry name" value="ArsR-like_HTH"/>
</dbReference>
<gene>
    <name evidence="5" type="ORF">DS031_07740</name>
</gene>
<sequence>MIIVANHTLFHSIHQLSRLLKKHADNALKPFGLYSAQWSVIYVLKTKGTLTQTELCEYLSVEAPPMTRNIQRLVKQGYVKKVQGKDKRMKKIELTEKAHQEFPKWEEAITQTNEMFLENFPESSQKQLYELISSWMAEIPSGQENNDE</sequence>
<evidence type="ECO:0000259" key="4">
    <source>
        <dbReference type="PROSITE" id="PS50995"/>
    </source>
</evidence>
<keyword evidence="6" id="KW-1185">Reference proteome</keyword>
<dbReference type="RefSeq" id="WP_113805368.1">
    <property type="nucleotide sequence ID" value="NZ_QOCW01000006.1"/>
</dbReference>
<evidence type="ECO:0000256" key="2">
    <source>
        <dbReference type="ARBA" id="ARBA00023125"/>
    </source>
</evidence>
<dbReference type="Gene3D" id="1.10.10.10">
    <property type="entry name" value="Winged helix-like DNA-binding domain superfamily/Winged helix DNA-binding domain"/>
    <property type="match status" value="1"/>
</dbReference>
<dbReference type="Proteomes" id="UP000253314">
    <property type="component" value="Unassembled WGS sequence"/>
</dbReference>
<dbReference type="GO" id="GO:0003677">
    <property type="term" value="F:DNA binding"/>
    <property type="evidence" value="ECO:0007669"/>
    <property type="project" value="UniProtKB-KW"/>
</dbReference>
<dbReference type="PANTHER" id="PTHR42756">
    <property type="entry name" value="TRANSCRIPTIONAL REGULATOR, MARR"/>
    <property type="match status" value="1"/>
</dbReference>
<accession>A0A366XUM4</accession>
<dbReference type="CDD" id="cd00090">
    <property type="entry name" value="HTH_ARSR"/>
    <property type="match status" value="1"/>
</dbReference>
<dbReference type="PROSITE" id="PS50995">
    <property type="entry name" value="HTH_MARR_2"/>
    <property type="match status" value="1"/>
</dbReference>
<dbReference type="PANTHER" id="PTHR42756:SF1">
    <property type="entry name" value="TRANSCRIPTIONAL REPRESSOR OF EMRAB OPERON"/>
    <property type="match status" value="1"/>
</dbReference>
<comment type="caution">
    <text evidence="5">The sequence shown here is derived from an EMBL/GenBank/DDBJ whole genome shotgun (WGS) entry which is preliminary data.</text>
</comment>
<dbReference type="AlphaFoldDB" id="A0A366XUM4"/>
<protein>
    <submittedName>
        <fullName evidence="5">MarR family transcriptional regulator</fullName>
    </submittedName>
</protein>
<dbReference type="GO" id="GO:0003700">
    <property type="term" value="F:DNA-binding transcription factor activity"/>
    <property type="evidence" value="ECO:0007669"/>
    <property type="project" value="InterPro"/>
</dbReference>
<dbReference type="SUPFAM" id="SSF46785">
    <property type="entry name" value="Winged helix' DNA-binding domain"/>
    <property type="match status" value="1"/>
</dbReference>
<evidence type="ECO:0000256" key="1">
    <source>
        <dbReference type="ARBA" id="ARBA00023015"/>
    </source>
</evidence>
<name>A0A366XUM4_9BACI</name>
<reference evidence="5 6" key="1">
    <citation type="submission" date="2018-07" db="EMBL/GenBank/DDBJ databases">
        <title>Lottiidibacillus patelloidae gen. nov., sp. nov., isolated from the intestinal tract of a marine limpet and the reclassification of B. taeanensis BH030017T, B. algicola KMM 3737T and B. hwajinpoensis SW-72T as genus Lottiidibacillus.</title>
        <authorList>
            <person name="Liu R."/>
            <person name="Huang Z."/>
        </authorList>
    </citation>
    <scope>NUCLEOTIDE SEQUENCE [LARGE SCALE GENOMIC DNA]</scope>
    <source>
        <strain evidence="5 6">BH030017</strain>
    </source>
</reference>
<evidence type="ECO:0000256" key="3">
    <source>
        <dbReference type="ARBA" id="ARBA00023163"/>
    </source>
</evidence>
<dbReference type="InterPro" id="IPR000835">
    <property type="entry name" value="HTH_MarR-typ"/>
</dbReference>
<keyword evidence="3" id="KW-0804">Transcription</keyword>
<feature type="domain" description="HTH marR-type" evidence="4">
    <location>
        <begin position="6"/>
        <end position="137"/>
    </location>
</feature>
<evidence type="ECO:0000313" key="5">
    <source>
        <dbReference type="EMBL" id="RBW70080.1"/>
    </source>
</evidence>